<dbReference type="SUPFAM" id="SSF51445">
    <property type="entry name" value="(Trans)glycosidases"/>
    <property type="match status" value="1"/>
</dbReference>
<protein>
    <recommendedName>
        <fullName evidence="2">Glycosyl hydrolase-like 10 domain-containing protein</fullName>
    </recommendedName>
</protein>
<evidence type="ECO:0000313" key="4">
    <source>
        <dbReference type="Proteomes" id="UP000269154"/>
    </source>
</evidence>
<organism evidence="3 4">
    <name type="scientific">Okeania hirsuta</name>
    <dbReference type="NCBI Taxonomy" id="1458930"/>
    <lineage>
        <taxon>Bacteria</taxon>
        <taxon>Bacillati</taxon>
        <taxon>Cyanobacteriota</taxon>
        <taxon>Cyanophyceae</taxon>
        <taxon>Oscillatoriophycideae</taxon>
        <taxon>Oscillatoriales</taxon>
        <taxon>Microcoleaceae</taxon>
        <taxon>Okeania</taxon>
    </lineage>
</organism>
<proteinExistence type="predicted"/>
<name>A0A3N6R445_9CYAN</name>
<dbReference type="AlphaFoldDB" id="A0A3N6R445"/>
<evidence type="ECO:0000259" key="2">
    <source>
        <dbReference type="Pfam" id="PF02638"/>
    </source>
</evidence>
<dbReference type="OrthoDB" id="580981at2"/>
<dbReference type="Pfam" id="PF02638">
    <property type="entry name" value="GHL10"/>
    <property type="match status" value="1"/>
</dbReference>
<dbReference type="EMBL" id="RCBY01000084">
    <property type="protein sequence ID" value="RQH40858.1"/>
    <property type="molecule type" value="Genomic_DNA"/>
</dbReference>
<keyword evidence="4" id="KW-1185">Reference proteome</keyword>
<accession>A0A3N6R445</accession>
<dbReference type="Proteomes" id="UP000269154">
    <property type="component" value="Unassembled WGS sequence"/>
</dbReference>
<reference evidence="3 4" key="1">
    <citation type="journal article" date="2018" name="ACS Chem. Biol.">
        <title>Ketoreductase domain dysfunction expands chemodiversity: malyngamide biosynthesis in the cyanobacterium Okeania hirsuta.</title>
        <authorList>
            <person name="Moss N.A."/>
            <person name="Leao T."/>
            <person name="Rankin M."/>
            <person name="McCullough T.M."/>
            <person name="Qu P."/>
            <person name="Korobeynikov A."/>
            <person name="Smith J.L."/>
            <person name="Gerwick L."/>
            <person name="Gerwick W.H."/>
        </authorList>
    </citation>
    <scope>NUCLEOTIDE SEQUENCE [LARGE SCALE GENOMIC DNA]</scope>
    <source>
        <strain evidence="3 4">PAB10Feb10-1</strain>
    </source>
</reference>
<dbReference type="InterPro" id="IPR003790">
    <property type="entry name" value="GHL10"/>
</dbReference>
<sequence length="350" mass="40733">MILRGIWLTNVDSKVLHSRDNIAEAMDFLAETGFNVVFPVVWNKAFTLYPSQLMQRIFGTKIDPQYKDRDPLAEVIIEARRVGMKIIPWFEYGFVSSYKQNGGLLLAKKPEWAARDCRGNLLVKNGFEWMNALDEQVQNFLLDLVLEVVRNYDIDGIQGDDRMPAFPSEGGYDAKTVERYRQQFSCHPPQNHKHHKWLQWRADILTNFLTRLHREVKAIKPELLVSMAPSFYKWSLNEYLQDYPTWINQGIVDLIHPQLYRRDFASYKSLVQQLVKQQFICNHLSKVFPGILIKVGSYRISVDYLLEAIAYNRSVGINGEVLFFYEGLRENNDALAKALRMIPYSGFPAR</sequence>
<keyword evidence="1" id="KW-0732">Signal</keyword>
<dbReference type="InterPro" id="IPR017853">
    <property type="entry name" value="GH"/>
</dbReference>
<dbReference type="PANTHER" id="PTHR43405">
    <property type="entry name" value="GLYCOSYL HYDROLASE DIGH"/>
    <property type="match status" value="1"/>
</dbReference>
<evidence type="ECO:0000313" key="3">
    <source>
        <dbReference type="EMBL" id="RQH40858.1"/>
    </source>
</evidence>
<evidence type="ECO:0000256" key="1">
    <source>
        <dbReference type="ARBA" id="ARBA00022729"/>
    </source>
</evidence>
<comment type="caution">
    <text evidence="3">The sequence shown here is derived from an EMBL/GenBank/DDBJ whole genome shotgun (WGS) entry which is preliminary data.</text>
</comment>
<dbReference type="Gene3D" id="3.20.20.80">
    <property type="entry name" value="Glycosidases"/>
    <property type="match status" value="1"/>
</dbReference>
<dbReference type="PANTHER" id="PTHR43405:SF1">
    <property type="entry name" value="GLYCOSYL HYDROLASE DIGH"/>
    <property type="match status" value="1"/>
</dbReference>
<dbReference type="InterPro" id="IPR052177">
    <property type="entry name" value="Divisome_Glycosyl_Hydrolase"/>
</dbReference>
<dbReference type="RefSeq" id="WP_124144329.1">
    <property type="nucleotide sequence ID" value="NZ_CAWOKI010000010.1"/>
</dbReference>
<gene>
    <name evidence="3" type="ORF">D5R40_15860</name>
</gene>
<feature type="domain" description="Glycosyl hydrolase-like 10" evidence="2">
    <location>
        <begin position="3"/>
        <end position="300"/>
    </location>
</feature>